<protein>
    <recommendedName>
        <fullName evidence="2">Penicillin-binding protein transpeptidase domain-containing protein</fullName>
    </recommendedName>
</protein>
<dbReference type="Gene3D" id="3.40.710.10">
    <property type="entry name" value="DD-peptidase/beta-lactamase superfamily"/>
    <property type="match status" value="1"/>
</dbReference>
<evidence type="ECO:0008006" key="2">
    <source>
        <dbReference type="Google" id="ProtNLM"/>
    </source>
</evidence>
<gene>
    <name evidence="1" type="ORF">METZ01_LOCUS356769</name>
</gene>
<sequence length="71" mass="7887">GEGLPEKTPFWSKAGLMSQARHDAAWWLNNQSSQTLLVVFGNGQNFANDTSFLPEISHAIYTYNQQNLASS</sequence>
<name>A0A382S361_9ZZZZ</name>
<evidence type="ECO:0000313" key="1">
    <source>
        <dbReference type="EMBL" id="SVD03915.1"/>
    </source>
</evidence>
<dbReference type="InterPro" id="IPR012338">
    <property type="entry name" value="Beta-lactam/transpept-like"/>
</dbReference>
<dbReference type="AlphaFoldDB" id="A0A382S361"/>
<reference evidence="1" key="1">
    <citation type="submission" date="2018-05" db="EMBL/GenBank/DDBJ databases">
        <authorList>
            <person name="Lanie J.A."/>
            <person name="Ng W.-L."/>
            <person name="Kazmierczak K.M."/>
            <person name="Andrzejewski T.M."/>
            <person name="Davidsen T.M."/>
            <person name="Wayne K.J."/>
            <person name="Tettelin H."/>
            <person name="Glass J.I."/>
            <person name="Rusch D."/>
            <person name="Podicherti R."/>
            <person name="Tsui H.-C.T."/>
            <person name="Winkler M.E."/>
        </authorList>
    </citation>
    <scope>NUCLEOTIDE SEQUENCE</scope>
</reference>
<accession>A0A382S361</accession>
<feature type="non-terminal residue" evidence="1">
    <location>
        <position position="1"/>
    </location>
</feature>
<dbReference type="SUPFAM" id="SSF56601">
    <property type="entry name" value="beta-lactamase/transpeptidase-like"/>
    <property type="match status" value="1"/>
</dbReference>
<proteinExistence type="predicted"/>
<dbReference type="EMBL" id="UINC01125820">
    <property type="protein sequence ID" value="SVD03915.1"/>
    <property type="molecule type" value="Genomic_DNA"/>
</dbReference>
<organism evidence="1">
    <name type="scientific">marine metagenome</name>
    <dbReference type="NCBI Taxonomy" id="408172"/>
    <lineage>
        <taxon>unclassified sequences</taxon>
        <taxon>metagenomes</taxon>
        <taxon>ecological metagenomes</taxon>
    </lineage>
</organism>